<evidence type="ECO:0000256" key="4">
    <source>
        <dbReference type="ARBA" id="ARBA00022827"/>
    </source>
</evidence>
<dbReference type="RefSeq" id="WP_119150443.1">
    <property type="nucleotide sequence ID" value="NZ_JBHSOV010000048.1"/>
</dbReference>
<dbReference type="GO" id="GO:0019646">
    <property type="term" value="P:aerobic electron transport chain"/>
    <property type="evidence" value="ECO:0007669"/>
    <property type="project" value="TreeGrafter"/>
</dbReference>
<dbReference type="PANTHER" id="PTHR42913">
    <property type="entry name" value="APOPTOSIS-INDUCING FACTOR 1"/>
    <property type="match status" value="1"/>
</dbReference>
<dbReference type="SUPFAM" id="SSF51905">
    <property type="entry name" value="FAD/NAD(P)-binding domain"/>
    <property type="match status" value="1"/>
</dbReference>
<keyword evidence="5" id="KW-0560">Oxidoreductase</keyword>
<evidence type="ECO:0000256" key="3">
    <source>
        <dbReference type="ARBA" id="ARBA00022630"/>
    </source>
</evidence>
<keyword evidence="3" id="KW-0285">Flavoprotein</keyword>
<proteinExistence type="inferred from homology"/>
<evidence type="ECO:0000313" key="7">
    <source>
        <dbReference type="EMBL" id="RIE02405.1"/>
    </source>
</evidence>
<reference evidence="7 8" key="1">
    <citation type="submission" date="2018-09" db="EMBL/GenBank/DDBJ databases">
        <title>Cohnella cavernae sp. nov., isolated from a karst cave.</title>
        <authorList>
            <person name="Zhu H."/>
        </authorList>
    </citation>
    <scope>NUCLEOTIDE SEQUENCE [LARGE SCALE GENOMIC DNA]</scope>
    <source>
        <strain evidence="7 8">K2E09-144</strain>
    </source>
</reference>
<organism evidence="7 8">
    <name type="scientific">Cohnella faecalis</name>
    <dbReference type="NCBI Taxonomy" id="2315694"/>
    <lineage>
        <taxon>Bacteria</taxon>
        <taxon>Bacillati</taxon>
        <taxon>Bacillota</taxon>
        <taxon>Bacilli</taxon>
        <taxon>Bacillales</taxon>
        <taxon>Paenibacillaceae</taxon>
        <taxon>Cohnella</taxon>
    </lineage>
</organism>
<dbReference type="Pfam" id="PF07992">
    <property type="entry name" value="Pyr_redox_2"/>
    <property type="match status" value="1"/>
</dbReference>
<name>A0A398CJ86_9BACL</name>
<evidence type="ECO:0000313" key="8">
    <source>
        <dbReference type="Proteomes" id="UP000266340"/>
    </source>
</evidence>
<dbReference type="OrthoDB" id="2641866at2"/>
<comment type="cofactor">
    <cofactor evidence="1">
        <name>FAD</name>
        <dbReference type="ChEBI" id="CHEBI:57692"/>
    </cofactor>
</comment>
<evidence type="ECO:0000256" key="2">
    <source>
        <dbReference type="ARBA" id="ARBA00005272"/>
    </source>
</evidence>
<accession>A0A398CJ86</accession>
<dbReference type="Proteomes" id="UP000266340">
    <property type="component" value="Unassembled WGS sequence"/>
</dbReference>
<keyword evidence="8" id="KW-1185">Reference proteome</keyword>
<evidence type="ECO:0000256" key="1">
    <source>
        <dbReference type="ARBA" id="ARBA00001974"/>
    </source>
</evidence>
<comment type="caution">
    <text evidence="7">The sequence shown here is derived from an EMBL/GenBank/DDBJ whole genome shotgun (WGS) entry which is preliminary data.</text>
</comment>
<feature type="domain" description="FAD/NAD(P)-binding" evidence="6">
    <location>
        <begin position="3"/>
        <end position="318"/>
    </location>
</feature>
<dbReference type="AlphaFoldDB" id="A0A398CJ86"/>
<dbReference type="InterPro" id="IPR036188">
    <property type="entry name" value="FAD/NAD-bd_sf"/>
</dbReference>
<evidence type="ECO:0000256" key="5">
    <source>
        <dbReference type="ARBA" id="ARBA00023002"/>
    </source>
</evidence>
<sequence length="446" mass="50111">MIRVVILGGGYVSVWACRSILRKINRQVRKGEVQITVISTENYHAYHGWSGEVLGGIIPLQHQRSSLRNLLPHVRFIRGEVAEVDLEASELTVRINGEASRSVIVSYDHLLFGLGSRSYDERISGSADNGFRLKDPRELLKLRNHLIDVMEQAEAEEDERIIDQWLTVVVAGGGFEGVEICAAISELFQKSKKHYSVLRSHQPRIVLVHAGTALLPQFRPHFNKLADYATAQLRQYGVEIRFQEAVEAIEPEGARFSTGEIIASRTVIAAVGQKLAPLRGSESLPRDKDGRLLTDSSLHIVGSSKLWAGGDIANVKHYRTGKTCPPNALWAIYHGKRTGDNIARSILGKPLRPFRYPGLGQAASMGVGKGIGELYGIQLRGWFPWLLRLFFFLRFMPSRRQMLRIFMDWMLHPFGGHDLSSIDYEQVVRKEASNSIANRREELVDV</sequence>
<gene>
    <name evidence="7" type="ORF">D3H35_16995</name>
</gene>
<dbReference type="PANTHER" id="PTHR42913:SF3">
    <property type="entry name" value="64 KDA MITOCHONDRIAL NADH DEHYDROGENASE (EUROFUNG)"/>
    <property type="match status" value="1"/>
</dbReference>
<dbReference type="EMBL" id="QXJM01000039">
    <property type="protein sequence ID" value="RIE02405.1"/>
    <property type="molecule type" value="Genomic_DNA"/>
</dbReference>
<evidence type="ECO:0000259" key="6">
    <source>
        <dbReference type="Pfam" id="PF07992"/>
    </source>
</evidence>
<dbReference type="InterPro" id="IPR023753">
    <property type="entry name" value="FAD/NAD-binding_dom"/>
</dbReference>
<dbReference type="Gene3D" id="3.50.50.100">
    <property type="match status" value="1"/>
</dbReference>
<protein>
    <recommendedName>
        <fullName evidence="6">FAD/NAD(P)-binding domain-containing protein</fullName>
    </recommendedName>
</protein>
<keyword evidence="4" id="KW-0274">FAD</keyword>
<comment type="similarity">
    <text evidence="2">Belongs to the NADH dehydrogenase family.</text>
</comment>
<dbReference type="InterPro" id="IPR051169">
    <property type="entry name" value="NADH-Q_oxidoreductase"/>
</dbReference>
<dbReference type="GO" id="GO:0003955">
    <property type="term" value="F:NAD(P)H dehydrogenase (quinone) activity"/>
    <property type="evidence" value="ECO:0007669"/>
    <property type="project" value="TreeGrafter"/>
</dbReference>